<proteinExistence type="predicted"/>
<name>A0A059AY37_EUCGR</name>
<feature type="chain" id="PRO_5001573820" description="Disease resistance RPP13-like protein 1" evidence="6">
    <location>
        <begin position="20"/>
        <end position="1310"/>
    </location>
</feature>
<evidence type="ECO:0000259" key="7">
    <source>
        <dbReference type="Pfam" id="PF00931"/>
    </source>
</evidence>
<reference evidence="11" key="1">
    <citation type="submission" date="2013-07" db="EMBL/GenBank/DDBJ databases">
        <title>The genome of Eucalyptus grandis.</title>
        <authorList>
            <person name="Schmutz J."/>
            <person name="Hayes R."/>
            <person name="Myburg A."/>
            <person name="Tuskan G."/>
            <person name="Grattapaglia D."/>
            <person name="Rokhsar D.S."/>
        </authorList>
    </citation>
    <scope>NUCLEOTIDE SEQUENCE</scope>
    <source>
        <tissue evidence="11">Leaf extractions</tissue>
    </source>
</reference>
<dbReference type="InterPro" id="IPR032675">
    <property type="entry name" value="LRR_dom_sf"/>
</dbReference>
<evidence type="ECO:0000259" key="8">
    <source>
        <dbReference type="Pfam" id="PF18052"/>
    </source>
</evidence>
<evidence type="ECO:0000313" key="11">
    <source>
        <dbReference type="EMBL" id="KCW58345.1"/>
    </source>
</evidence>
<feature type="domain" description="NB-ARC" evidence="7">
    <location>
        <begin position="191"/>
        <end position="363"/>
    </location>
</feature>
<feature type="signal peptide" evidence="6">
    <location>
        <begin position="1"/>
        <end position="19"/>
    </location>
</feature>
<dbReference type="PRINTS" id="PR00364">
    <property type="entry name" value="DISEASERSIST"/>
</dbReference>
<keyword evidence="2" id="KW-0677">Repeat</keyword>
<dbReference type="InterPro" id="IPR042197">
    <property type="entry name" value="Apaf_helical"/>
</dbReference>
<dbReference type="GO" id="GO:0051707">
    <property type="term" value="P:response to other organism"/>
    <property type="evidence" value="ECO:0007669"/>
    <property type="project" value="UniProtKB-ARBA"/>
</dbReference>
<dbReference type="InterPro" id="IPR027417">
    <property type="entry name" value="P-loop_NTPase"/>
</dbReference>
<dbReference type="FunFam" id="1.10.10.10:FF:000322">
    <property type="entry name" value="Probable disease resistance protein At1g63360"/>
    <property type="match status" value="1"/>
</dbReference>
<gene>
    <name evidence="11" type="ORF">EUGRSUZ_H01029</name>
</gene>
<dbReference type="SUPFAM" id="SSF52540">
    <property type="entry name" value="P-loop containing nucleoside triphosphate hydrolases"/>
    <property type="match status" value="1"/>
</dbReference>
<dbReference type="InterPro" id="IPR041118">
    <property type="entry name" value="Rx_N"/>
</dbReference>
<evidence type="ECO:0000256" key="2">
    <source>
        <dbReference type="ARBA" id="ARBA00022737"/>
    </source>
</evidence>
<dbReference type="Pfam" id="PF18052">
    <property type="entry name" value="Rx_N"/>
    <property type="match status" value="1"/>
</dbReference>
<feature type="domain" description="Disease resistance protein winged helix" evidence="9">
    <location>
        <begin position="448"/>
        <end position="530"/>
    </location>
</feature>
<evidence type="ECO:0008006" key="12">
    <source>
        <dbReference type="Google" id="ProtNLM"/>
    </source>
</evidence>
<protein>
    <recommendedName>
        <fullName evidence="12">Disease resistance RPP13-like protein 1</fullName>
    </recommendedName>
</protein>
<dbReference type="PANTHER" id="PTHR36766:SF40">
    <property type="entry name" value="DISEASE RESISTANCE PROTEIN RGA3"/>
    <property type="match status" value="1"/>
</dbReference>
<dbReference type="FunCoup" id="A0A059AY37">
    <property type="interactions" value="455"/>
</dbReference>
<evidence type="ECO:0000259" key="9">
    <source>
        <dbReference type="Pfam" id="PF23559"/>
    </source>
</evidence>
<dbReference type="Gene3D" id="3.80.10.10">
    <property type="entry name" value="Ribonuclease Inhibitor"/>
    <property type="match status" value="3"/>
</dbReference>
<evidence type="ECO:0000256" key="1">
    <source>
        <dbReference type="ARBA" id="ARBA00022614"/>
    </source>
</evidence>
<dbReference type="Pfam" id="PF23559">
    <property type="entry name" value="WHD_DRP"/>
    <property type="match status" value="1"/>
</dbReference>
<feature type="domain" description="Disease resistance N-terminal" evidence="8">
    <location>
        <begin position="10"/>
        <end position="98"/>
    </location>
</feature>
<organism evidence="11">
    <name type="scientific">Eucalyptus grandis</name>
    <name type="common">Flooded gum</name>
    <dbReference type="NCBI Taxonomy" id="71139"/>
    <lineage>
        <taxon>Eukaryota</taxon>
        <taxon>Viridiplantae</taxon>
        <taxon>Streptophyta</taxon>
        <taxon>Embryophyta</taxon>
        <taxon>Tracheophyta</taxon>
        <taxon>Spermatophyta</taxon>
        <taxon>Magnoliopsida</taxon>
        <taxon>eudicotyledons</taxon>
        <taxon>Gunneridae</taxon>
        <taxon>Pentapetalae</taxon>
        <taxon>rosids</taxon>
        <taxon>malvids</taxon>
        <taxon>Myrtales</taxon>
        <taxon>Myrtaceae</taxon>
        <taxon>Myrtoideae</taxon>
        <taxon>Eucalypteae</taxon>
        <taxon>Eucalyptus</taxon>
    </lineage>
</organism>
<evidence type="ECO:0000256" key="4">
    <source>
        <dbReference type="ARBA" id="ARBA00022821"/>
    </source>
</evidence>
<dbReference type="GO" id="GO:0043531">
    <property type="term" value="F:ADP binding"/>
    <property type="evidence" value="ECO:0007669"/>
    <property type="project" value="InterPro"/>
</dbReference>
<dbReference type="Gene3D" id="3.40.50.300">
    <property type="entry name" value="P-loop containing nucleotide triphosphate hydrolases"/>
    <property type="match status" value="1"/>
</dbReference>
<dbReference type="FunFam" id="3.40.50.300:FF:001091">
    <property type="entry name" value="Probable disease resistance protein At1g61300"/>
    <property type="match status" value="1"/>
</dbReference>
<dbReference type="GO" id="GO:0006952">
    <property type="term" value="P:defense response"/>
    <property type="evidence" value="ECO:0007669"/>
    <property type="project" value="UniProtKB-KW"/>
</dbReference>
<dbReference type="InterPro" id="IPR036388">
    <property type="entry name" value="WH-like_DNA-bd_sf"/>
</dbReference>
<dbReference type="PANTHER" id="PTHR36766">
    <property type="entry name" value="PLANT BROAD-SPECTRUM MILDEW RESISTANCE PROTEIN RPW8"/>
    <property type="match status" value="1"/>
</dbReference>
<dbReference type="Gene3D" id="1.10.10.10">
    <property type="entry name" value="Winged helix-like DNA-binding domain superfamily/Winged helix DNA-binding domain"/>
    <property type="match status" value="1"/>
</dbReference>
<dbReference type="InterPro" id="IPR002182">
    <property type="entry name" value="NB-ARC"/>
</dbReference>
<accession>A0A059AY37</accession>
<dbReference type="SUPFAM" id="SSF52058">
    <property type="entry name" value="L domain-like"/>
    <property type="match status" value="2"/>
</dbReference>
<dbReference type="EMBL" id="KK198760">
    <property type="protein sequence ID" value="KCW58345.1"/>
    <property type="molecule type" value="Genomic_DNA"/>
</dbReference>
<dbReference type="GO" id="GO:0005524">
    <property type="term" value="F:ATP binding"/>
    <property type="evidence" value="ECO:0007669"/>
    <property type="project" value="UniProtKB-KW"/>
</dbReference>
<keyword evidence="3" id="KW-0547">Nucleotide-binding</keyword>
<dbReference type="Gene3D" id="1.10.8.430">
    <property type="entry name" value="Helical domain of apoptotic protease-activating factors"/>
    <property type="match status" value="1"/>
</dbReference>
<dbReference type="InParanoid" id="A0A059AY37"/>
<keyword evidence="6" id="KW-0732">Signal</keyword>
<dbReference type="OMA" id="FNECGEV"/>
<evidence type="ECO:0000256" key="5">
    <source>
        <dbReference type="ARBA" id="ARBA00022840"/>
    </source>
</evidence>
<dbReference type="InterPro" id="IPR058922">
    <property type="entry name" value="WHD_DRP"/>
</dbReference>
<sequence>MAAALVGGAFLSAFLQVLFDRMASREVVDFFRSRKLDQGRLLQKLEAALLSANAVLDDAEEKQMTNDSVRKWLDELKDAVYDADDLFDEIATEDLKCEAGVEPRALVSKVWSFAADARRSKLGDKLERVRERLGDKLESKLGDKLERVLERLESVVKQREVLGLREGIRRRTARALPTTSLVEELGVFGREKDREAVIDLLLSDRGENNTSVMAIVGMAGVGKTTLSQLVFNDVAVKGSFELRAWVSVSDQFDICKLTATALEEFSSPSKKETENLNQLQLQLKDFLTGKKFLLVLDDVWNEDSNLWDAFLVPFIYGARGSKIVVTTRNENVASVARAFSKYYLQKLQDKECWDLFAKHAFDEHNFEARTRLEEIGRRIVKRCDGLPLALKTIGSLLRGESDIRKWENIAESYIWNLAPGKNGILPALLLSYHYLPPQLKRCFAYCSLFPKDCIYEKDQLILLWMAEGLIEQPNDSRTLEEVGDQCFCDLVSRSLLHRVSDVESSFSMHDLGVSDVKSSFSMHDLVNDLARYVAGRSFFSLDGGNAHQVSSSTRHLSFVRTQCDVASRFKVLAGATNLRTFLPLNVDHVRFRECNLLTDEVLHVRLPPLRQLRVLSLSHYWKISTLPSSIGRLKHLRYLNLSHNDSLIRLPDTITALYNLQTLILAYCCSLVELPSNMGSLTCLRHLDIRKTSLKRMPQGMNRLKNLQILTNFVVAKNDGTRVRELGELGDLMGTLSIQGLQNVDSYRDAETVNLREKRYLKKLVLQWGSDNNIMQQNCLNVLDELQPHWNLRELIITSYSGRSFSNWLGHSSFSNMSVVRLETCKHCVSLPPLGQLPSLERLIIEGFDGVTSVGTEFNGSNCIPFQSLKYLEFADMHSWKEWASFAIETRGLTFAHLQQLCIRNCPRLSGGLPGHLPSLTTLSIGKCPQLASSLPIAPLLREIKLDDCGKVSGVEPLVNGTELRDIEIKNLSTLPSRFLPPTMTRLHLEDCHEIELPIHRCHESLQHLNLWRSCDSLVSFPLEIFPSLKKIQLREIQNLERLSNSYGSPLLSMYISCCPEFRSFPAKEFSAPCLTSLELDHCCHLNYLPENMQALLPSLRSLKISSCPQLESFPERGLPSKLVALSLFDCNKLITSRQDWGLKSLCSLETFAIGQDKNIDSFPEIGLLPTSLTFLNIFGFENLTSLNSKGLHSLSSLEKLFINQCPKLHSFPKEGQILPPSLTSLVIFNVGLKSLDNLGLHHLTCLKNFRIVGCGSLRSMPAKGLSSSLSYLFVHGCPLLAKRCQRKKGKDWLLVSHIRCIVIEGVLVT</sequence>
<dbReference type="Gene3D" id="1.20.5.4130">
    <property type="match status" value="1"/>
</dbReference>
<evidence type="ECO:0000256" key="3">
    <source>
        <dbReference type="ARBA" id="ARBA00022741"/>
    </source>
</evidence>
<dbReference type="Gramene" id="KCW58345">
    <property type="protein sequence ID" value="KCW58345"/>
    <property type="gene ID" value="EUGRSUZ_H01029"/>
</dbReference>
<dbReference type="InterPro" id="IPR056789">
    <property type="entry name" value="LRR_R13L1-DRL21"/>
</dbReference>
<evidence type="ECO:0000259" key="10">
    <source>
        <dbReference type="Pfam" id="PF25019"/>
    </source>
</evidence>
<dbReference type="Pfam" id="PF00931">
    <property type="entry name" value="NB-ARC"/>
    <property type="match status" value="1"/>
</dbReference>
<evidence type="ECO:0000256" key="6">
    <source>
        <dbReference type="SAM" id="SignalP"/>
    </source>
</evidence>
<feature type="domain" description="R13L1/DRL21-like LRR repeat region" evidence="10">
    <location>
        <begin position="724"/>
        <end position="847"/>
    </location>
</feature>
<dbReference type="Pfam" id="PF25019">
    <property type="entry name" value="LRR_R13L1-DRL21"/>
    <property type="match status" value="1"/>
</dbReference>
<keyword evidence="4" id="KW-0611">Plant defense</keyword>
<keyword evidence="1" id="KW-0433">Leucine-rich repeat</keyword>
<dbReference type="eggNOG" id="KOG4658">
    <property type="taxonomic scope" value="Eukaryota"/>
</dbReference>
<keyword evidence="5" id="KW-0067">ATP-binding</keyword>